<keyword evidence="2 8" id="KW-0813">Transport</keyword>
<protein>
    <submittedName>
        <fullName evidence="13">TonB-dependent receptor</fullName>
    </submittedName>
</protein>
<dbReference type="Pfam" id="PF00593">
    <property type="entry name" value="TonB_dep_Rec_b-barrel"/>
    <property type="match status" value="1"/>
</dbReference>
<organism evidence="13 14">
    <name type="scientific">Sessilibacter corallicola</name>
    <dbReference type="NCBI Taxonomy" id="2904075"/>
    <lineage>
        <taxon>Bacteria</taxon>
        <taxon>Pseudomonadati</taxon>
        <taxon>Pseudomonadota</taxon>
        <taxon>Gammaproteobacteria</taxon>
        <taxon>Cellvibrionales</taxon>
        <taxon>Cellvibrionaceae</taxon>
        <taxon>Sessilibacter</taxon>
    </lineage>
</organism>
<dbReference type="Proteomes" id="UP001465153">
    <property type="component" value="Unassembled WGS sequence"/>
</dbReference>
<sequence>MKGSFTKSAIAWSVATAALTTSNALHSQESARQTQAVEEVVVTGTYIKRKSQLDTSTPLRTYGQDEFSAAGIKDARDLIQSLTINAGSQNNADNLTQNFTAGTSNINLRGLGVSQTLVLLNGKRQVVSSVVTDQGSSFVDTASLLPNLAIERVEILKDGASAIYGSDAVAGVANFITRDTLDGTELQIERRSRSGNGSQDDTNIDFAYGGDLGETGHVLFAASYLDRTSLLLGEVDFLRPATSGFGNPGSYTLSSTGETVPDPNCVENGGIDGGAFCRFDFGPQVTAVPEEERLQAFARSTWDWDETTQVWAEFGYARNKVTREVSPSFPALSTPTVLASHPDNPFGEDVTFLGRPYGVGQPTELNFYEHTTTRFAIGAEGEVSDSVSWNFSFVRAANDAILNPRDVIASNFQAALNGFGGINCDPTTTAAGEGECLYFNPFSIDDPDNDALRDFIIGDYLGDTESELDAIEFIVSGNDLFELPGGSAGFAIGAQYRDESVSAVYDSITQQDGFSFLIGNQNFSGSRDVYGIFGELLLPVSDTVEISAALRYEDYGGSVGDTTNPKLSVLWAATDSLSFRFSGSSSFRAPSVHQLQGAQTNFANISDPNNNGESTFGGNRTLGNPDLAPEESNAFNLGASYQLGAWDIDLDYWDFSFEDVLTRESLVDVVNADPNDPERVVRTSAGTIAIVNTQFINAESIDTSGIDLALKATYDTNLGTFSPIFDATYVLDYEFTSGGVTRDGAGALNFNTVGNPTPELRANLGLSWSRGIHNANVFVRHVSSYDDNRDPENIESIDSFNTLDLQYSVDLGELIRSDSSTALTFGVINATGENPPFVDVAGSYDSRTGDPRGRRIYVKAAFSF</sequence>
<keyword evidence="3 8" id="KW-1134">Transmembrane beta strand</keyword>
<feature type="domain" description="TonB-dependent receptor-like beta-barrel" evidence="11">
    <location>
        <begin position="346"/>
        <end position="829"/>
    </location>
</feature>
<evidence type="ECO:0000256" key="2">
    <source>
        <dbReference type="ARBA" id="ARBA00022448"/>
    </source>
</evidence>
<dbReference type="SUPFAM" id="SSF56935">
    <property type="entry name" value="Porins"/>
    <property type="match status" value="1"/>
</dbReference>
<evidence type="ECO:0000313" key="14">
    <source>
        <dbReference type="Proteomes" id="UP001465153"/>
    </source>
</evidence>
<accession>A0ABQ0ABL3</accession>
<comment type="caution">
    <text evidence="13">The sequence shown here is derived from an EMBL/GenBank/DDBJ whole genome shotgun (WGS) entry which is preliminary data.</text>
</comment>
<dbReference type="InterPro" id="IPR037066">
    <property type="entry name" value="Plug_dom_sf"/>
</dbReference>
<reference evidence="13 14" key="1">
    <citation type="submission" date="2024-04" db="EMBL/GenBank/DDBJ databases">
        <title>Draft genome sequence of Sessilibacter corallicola NBRC 116591.</title>
        <authorList>
            <person name="Miyakawa T."/>
            <person name="Kusuya Y."/>
            <person name="Miura T."/>
        </authorList>
    </citation>
    <scope>NUCLEOTIDE SEQUENCE [LARGE SCALE GENOMIC DNA]</scope>
    <source>
        <strain evidence="13 14">KU-00831-HH</strain>
    </source>
</reference>
<name>A0ABQ0ABL3_9GAMM</name>
<dbReference type="InterPro" id="IPR036942">
    <property type="entry name" value="Beta-barrel_TonB_sf"/>
</dbReference>
<dbReference type="RefSeq" id="WP_353303697.1">
    <property type="nucleotide sequence ID" value="NZ_BAABWN010000009.1"/>
</dbReference>
<keyword evidence="4 8" id="KW-0812">Transmembrane</keyword>
<evidence type="ECO:0000256" key="5">
    <source>
        <dbReference type="ARBA" id="ARBA00023077"/>
    </source>
</evidence>
<keyword evidence="14" id="KW-1185">Reference proteome</keyword>
<feature type="domain" description="TonB-dependent receptor plug" evidence="12">
    <location>
        <begin position="52"/>
        <end position="172"/>
    </location>
</feature>
<dbReference type="PANTHER" id="PTHR47234">
    <property type="match status" value="1"/>
</dbReference>
<dbReference type="Pfam" id="PF07715">
    <property type="entry name" value="Plug"/>
    <property type="match status" value="1"/>
</dbReference>
<keyword evidence="5 9" id="KW-0798">TonB box</keyword>
<comment type="similarity">
    <text evidence="8 9">Belongs to the TonB-dependent receptor family.</text>
</comment>
<evidence type="ECO:0000259" key="11">
    <source>
        <dbReference type="Pfam" id="PF00593"/>
    </source>
</evidence>
<keyword evidence="13" id="KW-0675">Receptor</keyword>
<dbReference type="PANTHER" id="PTHR47234:SF2">
    <property type="entry name" value="TONB-DEPENDENT RECEPTOR"/>
    <property type="match status" value="1"/>
</dbReference>
<proteinExistence type="inferred from homology"/>
<evidence type="ECO:0000256" key="1">
    <source>
        <dbReference type="ARBA" id="ARBA00004571"/>
    </source>
</evidence>
<feature type="region of interest" description="Disordered" evidence="10">
    <location>
        <begin position="603"/>
        <end position="622"/>
    </location>
</feature>
<evidence type="ECO:0000256" key="4">
    <source>
        <dbReference type="ARBA" id="ARBA00022692"/>
    </source>
</evidence>
<evidence type="ECO:0000313" key="13">
    <source>
        <dbReference type="EMBL" id="GAA6169045.1"/>
    </source>
</evidence>
<dbReference type="InterPro" id="IPR039426">
    <property type="entry name" value="TonB-dep_rcpt-like"/>
</dbReference>
<keyword evidence="7 8" id="KW-0998">Cell outer membrane</keyword>
<comment type="subcellular location">
    <subcellularLocation>
        <location evidence="1 8">Cell outer membrane</location>
        <topology evidence="1 8">Multi-pass membrane protein</topology>
    </subcellularLocation>
</comment>
<dbReference type="Gene3D" id="2.170.130.10">
    <property type="entry name" value="TonB-dependent receptor, plug domain"/>
    <property type="match status" value="1"/>
</dbReference>
<dbReference type="InterPro" id="IPR012910">
    <property type="entry name" value="Plug_dom"/>
</dbReference>
<evidence type="ECO:0000256" key="6">
    <source>
        <dbReference type="ARBA" id="ARBA00023136"/>
    </source>
</evidence>
<gene>
    <name evidence="13" type="ORF">NBRC116591_28560</name>
</gene>
<keyword evidence="6 8" id="KW-0472">Membrane</keyword>
<evidence type="ECO:0000256" key="7">
    <source>
        <dbReference type="ARBA" id="ARBA00023237"/>
    </source>
</evidence>
<evidence type="ECO:0000256" key="10">
    <source>
        <dbReference type="SAM" id="MobiDB-lite"/>
    </source>
</evidence>
<dbReference type="InterPro" id="IPR000531">
    <property type="entry name" value="Beta-barrel_TonB"/>
</dbReference>
<dbReference type="PROSITE" id="PS52016">
    <property type="entry name" value="TONB_DEPENDENT_REC_3"/>
    <property type="match status" value="1"/>
</dbReference>
<evidence type="ECO:0000259" key="12">
    <source>
        <dbReference type="Pfam" id="PF07715"/>
    </source>
</evidence>
<dbReference type="Gene3D" id="2.40.170.20">
    <property type="entry name" value="TonB-dependent receptor, beta-barrel domain"/>
    <property type="match status" value="1"/>
</dbReference>
<evidence type="ECO:0000256" key="8">
    <source>
        <dbReference type="PROSITE-ProRule" id="PRU01360"/>
    </source>
</evidence>
<dbReference type="EMBL" id="BAABWN010000009">
    <property type="protein sequence ID" value="GAA6169045.1"/>
    <property type="molecule type" value="Genomic_DNA"/>
</dbReference>
<evidence type="ECO:0000256" key="3">
    <source>
        <dbReference type="ARBA" id="ARBA00022452"/>
    </source>
</evidence>
<evidence type="ECO:0000256" key="9">
    <source>
        <dbReference type="RuleBase" id="RU003357"/>
    </source>
</evidence>